<gene>
    <name evidence="2" type="ORF">Slin15195_G048600</name>
</gene>
<feature type="compositionally biased region" description="Low complexity" evidence="1">
    <location>
        <begin position="60"/>
        <end position="72"/>
    </location>
</feature>
<feature type="region of interest" description="Disordered" evidence="1">
    <location>
        <begin position="271"/>
        <end position="332"/>
    </location>
</feature>
<dbReference type="AlphaFoldDB" id="A0A9Q9EH79"/>
<dbReference type="EMBL" id="CP099420">
    <property type="protein sequence ID" value="USW51541.1"/>
    <property type="molecule type" value="Genomic_DNA"/>
</dbReference>
<feature type="region of interest" description="Disordered" evidence="1">
    <location>
        <begin position="21"/>
        <end position="242"/>
    </location>
</feature>
<keyword evidence="3" id="KW-1185">Reference proteome</keyword>
<protein>
    <submittedName>
        <fullName evidence="2">Uncharacterized protein</fullName>
    </submittedName>
</protein>
<evidence type="ECO:0000256" key="1">
    <source>
        <dbReference type="SAM" id="MobiDB-lite"/>
    </source>
</evidence>
<feature type="compositionally biased region" description="Polar residues" evidence="1">
    <location>
        <begin position="160"/>
        <end position="198"/>
    </location>
</feature>
<reference evidence="2" key="1">
    <citation type="submission" date="2022-06" db="EMBL/GenBank/DDBJ databases">
        <title>Complete genome sequences of two strains of the flax pathogen Septoria linicola.</title>
        <authorList>
            <person name="Lapalu N."/>
            <person name="Simon A."/>
            <person name="Demenou B."/>
            <person name="Paumier D."/>
            <person name="Guillot M.-P."/>
            <person name="Gout L."/>
            <person name="Valade R."/>
        </authorList>
    </citation>
    <scope>NUCLEOTIDE SEQUENCE</scope>
    <source>
        <strain evidence="2">SE15195</strain>
    </source>
</reference>
<feature type="compositionally biased region" description="Low complexity" evidence="1">
    <location>
        <begin position="297"/>
        <end position="306"/>
    </location>
</feature>
<feature type="compositionally biased region" description="Basic and acidic residues" evidence="1">
    <location>
        <begin position="202"/>
        <end position="217"/>
    </location>
</feature>
<name>A0A9Q9EH79_9PEZI</name>
<feature type="compositionally biased region" description="Polar residues" evidence="1">
    <location>
        <begin position="285"/>
        <end position="296"/>
    </location>
</feature>
<proteinExistence type="predicted"/>
<dbReference type="OrthoDB" id="3646912at2759"/>
<evidence type="ECO:0000313" key="2">
    <source>
        <dbReference type="EMBL" id="USW51541.1"/>
    </source>
</evidence>
<dbReference type="Proteomes" id="UP001056384">
    <property type="component" value="Chromosome 3"/>
</dbReference>
<feature type="compositionally biased region" description="Polar residues" evidence="1">
    <location>
        <begin position="84"/>
        <end position="111"/>
    </location>
</feature>
<organism evidence="2 3">
    <name type="scientific">Septoria linicola</name>
    <dbReference type="NCBI Taxonomy" id="215465"/>
    <lineage>
        <taxon>Eukaryota</taxon>
        <taxon>Fungi</taxon>
        <taxon>Dikarya</taxon>
        <taxon>Ascomycota</taxon>
        <taxon>Pezizomycotina</taxon>
        <taxon>Dothideomycetes</taxon>
        <taxon>Dothideomycetidae</taxon>
        <taxon>Mycosphaerellales</taxon>
        <taxon>Mycosphaerellaceae</taxon>
        <taxon>Septoria</taxon>
    </lineage>
</organism>
<accession>A0A9Q9EH79</accession>
<sequence length="332" mass="35424">MGLLIRIQKKLENKWLHKHGEHGKPVYYADPEEVDETTTRTSSSGSRPALRLTNLSFLASRRNSSQRQSTNNPPRSPSFFCRGSSAQPNARRSLQPQHARNGSNLSASTAARGSGSWRIRRGSGGDSTTRNDSDCTFRVPAFPDSGHVSRDSDPDIGFLPQSNEPLASPSQLGNSMTLVPSTSDNESQSPVRGLSSTIARGLAEDRDGRVRHDDLRARASSLTLGGPALQGVDEHGGPLSPGGLAERYEAPSAMSNEDLGHDATATGGLRGFEGDRDGFFGFSPATPSQPARSQTTAGSGAAAGSSNHARAQIEEARRNRRPFTTTRALTGY</sequence>
<feature type="compositionally biased region" description="Polar residues" evidence="1">
    <location>
        <begin position="322"/>
        <end position="332"/>
    </location>
</feature>
<evidence type="ECO:0000313" key="3">
    <source>
        <dbReference type="Proteomes" id="UP001056384"/>
    </source>
</evidence>